<evidence type="ECO:0000256" key="2">
    <source>
        <dbReference type="ARBA" id="ARBA00023004"/>
    </source>
</evidence>
<dbReference type="InterPro" id="IPR008775">
    <property type="entry name" value="Phytyl_CoA_dOase-like"/>
</dbReference>
<keyword evidence="5" id="KW-1185">Reference proteome</keyword>
<keyword evidence="4" id="KW-0560">Oxidoreductase</keyword>
<dbReference type="SUPFAM" id="SSF51197">
    <property type="entry name" value="Clavaminate synthase-like"/>
    <property type="match status" value="1"/>
</dbReference>
<dbReference type="AlphaFoldDB" id="A0A918XUL9"/>
<reference evidence="4" key="1">
    <citation type="journal article" date="2014" name="Int. J. Syst. Evol. Microbiol.">
        <title>Complete genome sequence of Corynebacterium casei LMG S-19264T (=DSM 44701T), isolated from a smear-ripened cheese.</title>
        <authorList>
            <consortium name="US DOE Joint Genome Institute (JGI-PGF)"/>
            <person name="Walter F."/>
            <person name="Albersmeier A."/>
            <person name="Kalinowski J."/>
            <person name="Ruckert C."/>
        </authorList>
    </citation>
    <scope>NUCLEOTIDE SEQUENCE</scope>
    <source>
        <strain evidence="4">KCTC 42651</strain>
    </source>
</reference>
<dbReference type="PANTHER" id="PTHR20883:SF15">
    <property type="entry name" value="PHYTANOYL-COA DIOXYGENASE DOMAIN-CONTAINING PROTEIN 1"/>
    <property type="match status" value="1"/>
</dbReference>
<proteinExistence type="predicted"/>
<keyword evidence="1" id="KW-0479">Metal-binding</keyword>
<accession>A0A918XUL9</accession>
<name>A0A918XUL9_9PROT</name>
<comment type="caution">
    <text evidence="4">The sequence shown here is derived from an EMBL/GenBank/DDBJ whole genome shotgun (WGS) entry which is preliminary data.</text>
</comment>
<gene>
    <name evidence="4" type="primary">legD1</name>
    <name evidence="4" type="ORF">GCM10017083_36210</name>
</gene>
<evidence type="ECO:0000256" key="1">
    <source>
        <dbReference type="ARBA" id="ARBA00022723"/>
    </source>
</evidence>
<organism evidence="4 5">
    <name type="scientific">Thalassobaculum fulvum</name>
    <dbReference type="NCBI Taxonomy" id="1633335"/>
    <lineage>
        <taxon>Bacteria</taxon>
        <taxon>Pseudomonadati</taxon>
        <taxon>Pseudomonadota</taxon>
        <taxon>Alphaproteobacteria</taxon>
        <taxon>Rhodospirillales</taxon>
        <taxon>Thalassobaculaceae</taxon>
        <taxon>Thalassobaculum</taxon>
    </lineage>
</organism>
<protein>
    <submittedName>
        <fullName evidence="4">Phytanoyl-CoA dioxygenase</fullName>
    </submittedName>
</protein>
<evidence type="ECO:0000313" key="4">
    <source>
        <dbReference type="EMBL" id="GHD56260.1"/>
    </source>
</evidence>
<dbReference type="Pfam" id="PF05721">
    <property type="entry name" value="PhyH"/>
    <property type="match status" value="1"/>
</dbReference>
<keyword evidence="2" id="KW-0408">Iron</keyword>
<sequence>MTAIPRFAATAGGAPSPAMLAAWARDGVLVIEDAVPAADCDALVERSRAIVEAWDPAEGAAVFSTTAPRHAAESWFRESGDKVRVFLEDGAIDAAGRLIRPKLEAVNKLGHAMHDLDPVFDRVSRRPQLAALARGIGLADPRLVQSMVIWKPPSIGGEVTCHQDATFLVTDPPSVVGFWLALEDADATNGCLYAIPGGHRGPLRRLFHEVDGELVTETLDPTPFDEAAAVPLPAPKGTLVVLHGRLPHGSAPNTSDRSRMAYTLHAVDGAARWHPGNWLRRPPDRPFRGFGPSAPQRRT</sequence>
<dbReference type="PANTHER" id="PTHR20883">
    <property type="entry name" value="PHYTANOYL-COA DIOXYGENASE DOMAIN CONTAINING 1"/>
    <property type="match status" value="1"/>
</dbReference>
<dbReference type="GO" id="GO:0005506">
    <property type="term" value="F:iron ion binding"/>
    <property type="evidence" value="ECO:0007669"/>
    <property type="project" value="UniProtKB-ARBA"/>
</dbReference>
<dbReference type="GO" id="GO:0016706">
    <property type="term" value="F:2-oxoglutarate-dependent dioxygenase activity"/>
    <property type="evidence" value="ECO:0007669"/>
    <property type="project" value="UniProtKB-ARBA"/>
</dbReference>
<keyword evidence="4" id="KW-0223">Dioxygenase</keyword>
<dbReference type="Gene3D" id="2.60.120.620">
    <property type="entry name" value="q2cbj1_9rhob like domain"/>
    <property type="match status" value="1"/>
</dbReference>
<dbReference type="EMBL" id="BMZS01000008">
    <property type="protein sequence ID" value="GHD56260.1"/>
    <property type="molecule type" value="Genomic_DNA"/>
</dbReference>
<feature type="region of interest" description="Disordered" evidence="3">
    <location>
        <begin position="276"/>
        <end position="299"/>
    </location>
</feature>
<dbReference type="RefSeq" id="WP_189992200.1">
    <property type="nucleotide sequence ID" value="NZ_BMZS01000008.1"/>
</dbReference>
<evidence type="ECO:0000256" key="3">
    <source>
        <dbReference type="SAM" id="MobiDB-lite"/>
    </source>
</evidence>
<evidence type="ECO:0000313" key="5">
    <source>
        <dbReference type="Proteomes" id="UP000630353"/>
    </source>
</evidence>
<reference evidence="4" key="2">
    <citation type="submission" date="2020-09" db="EMBL/GenBank/DDBJ databases">
        <authorList>
            <person name="Sun Q."/>
            <person name="Kim S."/>
        </authorList>
    </citation>
    <scope>NUCLEOTIDE SEQUENCE</scope>
    <source>
        <strain evidence="4">KCTC 42651</strain>
    </source>
</reference>
<dbReference type="Proteomes" id="UP000630353">
    <property type="component" value="Unassembled WGS sequence"/>
</dbReference>